<dbReference type="Pfam" id="PF00067">
    <property type="entry name" value="p450"/>
    <property type="match status" value="1"/>
</dbReference>
<protein>
    <submittedName>
        <fullName evidence="12">948_t:CDS:1</fullName>
    </submittedName>
</protein>
<keyword evidence="7" id="KW-1133">Transmembrane helix</keyword>
<keyword evidence="6 11" id="KW-0479">Metal-binding</keyword>
<evidence type="ECO:0000256" key="5">
    <source>
        <dbReference type="ARBA" id="ARBA00022692"/>
    </source>
</evidence>
<reference evidence="12" key="1">
    <citation type="submission" date="2021-06" db="EMBL/GenBank/DDBJ databases">
        <authorList>
            <person name="Kallberg Y."/>
            <person name="Tangrot J."/>
            <person name="Rosling A."/>
        </authorList>
    </citation>
    <scope>NUCLEOTIDE SEQUENCE</scope>
    <source>
        <strain evidence="12">MT106</strain>
    </source>
</reference>
<evidence type="ECO:0000256" key="6">
    <source>
        <dbReference type="ARBA" id="ARBA00022723"/>
    </source>
</evidence>
<gene>
    <name evidence="12" type="ORF">AGERDE_LOCUS9183</name>
</gene>
<organism evidence="12 13">
    <name type="scientific">Ambispora gerdemannii</name>
    <dbReference type="NCBI Taxonomy" id="144530"/>
    <lineage>
        <taxon>Eukaryota</taxon>
        <taxon>Fungi</taxon>
        <taxon>Fungi incertae sedis</taxon>
        <taxon>Mucoromycota</taxon>
        <taxon>Glomeromycotina</taxon>
        <taxon>Glomeromycetes</taxon>
        <taxon>Archaeosporales</taxon>
        <taxon>Ambisporaceae</taxon>
        <taxon>Ambispora</taxon>
    </lineage>
</organism>
<dbReference type="AlphaFoldDB" id="A0A9N9CIF6"/>
<evidence type="ECO:0000256" key="7">
    <source>
        <dbReference type="ARBA" id="ARBA00022989"/>
    </source>
</evidence>
<comment type="similarity">
    <text evidence="3 11">Belongs to the cytochrome P450 family.</text>
</comment>
<evidence type="ECO:0000256" key="11">
    <source>
        <dbReference type="RuleBase" id="RU000461"/>
    </source>
</evidence>
<dbReference type="InterPro" id="IPR036396">
    <property type="entry name" value="Cyt_P450_sf"/>
</dbReference>
<accession>A0A9N9CIF6</accession>
<dbReference type="GO" id="GO:0005506">
    <property type="term" value="F:iron ion binding"/>
    <property type="evidence" value="ECO:0007669"/>
    <property type="project" value="InterPro"/>
</dbReference>
<feature type="non-terminal residue" evidence="12">
    <location>
        <position position="339"/>
    </location>
</feature>
<comment type="caution">
    <text evidence="12">The sequence shown here is derived from an EMBL/GenBank/DDBJ whole genome shotgun (WGS) entry which is preliminary data.</text>
</comment>
<sequence length="339" mass="39125">NEPPLVHYNIPILGHSIEFLNNSQELFRKAHQQVTFLIYNIILSNTEINQTCFCNRFQVYAFGRIITVVTNELSYEILNTTSMNLLAHIEQIVPLAQLFNLHKEDYATIISGLVQEINGRMEELCHDKEIIKTFKNFAGDVSKHLRATPFLSFIHPWLSKQLFIIQFKFGDNAVRNHISLLISRIKPIIGKRLKDQINFGESYQKPNMQHDQLFVGNNADKFELLEKMRRLDSFVKESMRTCSNIGEQIGLPHLTMIPEFKFSNGYQVPEGRGVRVYLDPIYHKKVLQGADATEFNGRRYLEKDSSASQISRDFLMFGLGRHACPGRFLAVNEIKFVSL</sequence>
<dbReference type="PROSITE" id="PS00086">
    <property type="entry name" value="CYTOCHROME_P450"/>
    <property type="match status" value="1"/>
</dbReference>
<dbReference type="InterPro" id="IPR001128">
    <property type="entry name" value="Cyt_P450"/>
</dbReference>
<dbReference type="Gene3D" id="1.10.630.10">
    <property type="entry name" value="Cytochrome P450"/>
    <property type="match status" value="1"/>
</dbReference>
<dbReference type="EMBL" id="CAJVPL010002197">
    <property type="protein sequence ID" value="CAG8602705.1"/>
    <property type="molecule type" value="Genomic_DNA"/>
</dbReference>
<dbReference type="OrthoDB" id="1844152at2759"/>
<dbReference type="InterPro" id="IPR017972">
    <property type="entry name" value="Cyt_P450_CS"/>
</dbReference>
<dbReference type="GO" id="GO:0020037">
    <property type="term" value="F:heme binding"/>
    <property type="evidence" value="ECO:0007669"/>
    <property type="project" value="InterPro"/>
</dbReference>
<keyword evidence="8 11" id="KW-0408">Iron</keyword>
<name>A0A9N9CIF6_9GLOM</name>
<dbReference type="GO" id="GO:0016020">
    <property type="term" value="C:membrane"/>
    <property type="evidence" value="ECO:0007669"/>
    <property type="project" value="UniProtKB-SubCell"/>
</dbReference>
<keyword evidence="4 11" id="KW-0349">Heme</keyword>
<evidence type="ECO:0000256" key="2">
    <source>
        <dbReference type="ARBA" id="ARBA00004370"/>
    </source>
</evidence>
<comment type="cofactor">
    <cofactor evidence="1">
        <name>heme</name>
        <dbReference type="ChEBI" id="CHEBI:30413"/>
    </cofactor>
</comment>
<dbReference type="Proteomes" id="UP000789831">
    <property type="component" value="Unassembled WGS sequence"/>
</dbReference>
<dbReference type="PANTHER" id="PTHR46206">
    <property type="entry name" value="CYTOCHROME P450"/>
    <property type="match status" value="1"/>
</dbReference>
<comment type="subcellular location">
    <subcellularLocation>
        <location evidence="2">Membrane</location>
    </subcellularLocation>
</comment>
<evidence type="ECO:0000256" key="10">
    <source>
        <dbReference type="ARBA" id="ARBA00023136"/>
    </source>
</evidence>
<evidence type="ECO:0000256" key="9">
    <source>
        <dbReference type="ARBA" id="ARBA00023033"/>
    </source>
</evidence>
<dbReference type="PANTHER" id="PTHR46206:SF5">
    <property type="entry name" value="P450, PUTATIVE (EUROFUNG)-RELATED"/>
    <property type="match status" value="1"/>
</dbReference>
<keyword evidence="13" id="KW-1185">Reference proteome</keyword>
<evidence type="ECO:0000256" key="8">
    <source>
        <dbReference type="ARBA" id="ARBA00023004"/>
    </source>
</evidence>
<evidence type="ECO:0000256" key="4">
    <source>
        <dbReference type="ARBA" id="ARBA00022617"/>
    </source>
</evidence>
<keyword evidence="11" id="KW-0560">Oxidoreductase</keyword>
<dbReference type="GO" id="GO:0004497">
    <property type="term" value="F:monooxygenase activity"/>
    <property type="evidence" value="ECO:0007669"/>
    <property type="project" value="UniProtKB-KW"/>
</dbReference>
<dbReference type="GO" id="GO:0016705">
    <property type="term" value="F:oxidoreductase activity, acting on paired donors, with incorporation or reduction of molecular oxygen"/>
    <property type="evidence" value="ECO:0007669"/>
    <property type="project" value="InterPro"/>
</dbReference>
<evidence type="ECO:0000313" key="12">
    <source>
        <dbReference type="EMBL" id="CAG8602705.1"/>
    </source>
</evidence>
<dbReference type="SUPFAM" id="SSF48264">
    <property type="entry name" value="Cytochrome P450"/>
    <property type="match status" value="1"/>
</dbReference>
<evidence type="ECO:0000256" key="1">
    <source>
        <dbReference type="ARBA" id="ARBA00001971"/>
    </source>
</evidence>
<evidence type="ECO:0000313" key="13">
    <source>
        <dbReference type="Proteomes" id="UP000789831"/>
    </source>
</evidence>
<keyword evidence="5" id="KW-0812">Transmembrane</keyword>
<keyword evidence="9 11" id="KW-0503">Monooxygenase</keyword>
<proteinExistence type="inferred from homology"/>
<keyword evidence="10" id="KW-0472">Membrane</keyword>
<evidence type="ECO:0000256" key="3">
    <source>
        <dbReference type="ARBA" id="ARBA00010617"/>
    </source>
</evidence>